<dbReference type="Proteomes" id="UP000019225">
    <property type="component" value="Chromosome"/>
</dbReference>
<sequence>MAERHPGWVTGITDSDARLATGLLIAPDASPVRALTGLRPAPGAPGLVAVKPGSNPVKLTLNPFQAVLQDQGSAAGGAYLVTLDSVVELTPDPPAASLNRIDLVVAEVTTTGTGFSVHLVTGTPASPPQRPALPNPTSLVLAQVTVFANGSQPKVDQQVPLTTALGGILPVAGAATRPQAPYQGMYLHRLDSNNLEFHDGTRWRTAVNTTNSGWVPLTLSANWVPFVPDQFPPPQVRRVGNLVQLRGMVQPTVDFPALSDASPHIGTFPTTMAPSYPKLLIAAAQPRVTGASTADGGWIQIAVVTNVVQLQFKNPQPAPKNFWISLETSWLVDDPAEAS</sequence>
<accession>W5W7W8</accession>
<dbReference type="EMBL" id="CP007155">
    <property type="protein sequence ID" value="AHH97228.1"/>
    <property type="molecule type" value="Genomic_DNA"/>
</dbReference>
<protein>
    <submittedName>
        <fullName evidence="1">Uncharacterized protein</fullName>
    </submittedName>
</protein>
<dbReference type="eggNOG" id="ENOG50317TT">
    <property type="taxonomic scope" value="Bacteria"/>
</dbReference>
<dbReference type="KEGG" id="kal:KALB_3864"/>
<organism evidence="1 2">
    <name type="scientific">Kutzneria albida DSM 43870</name>
    <dbReference type="NCBI Taxonomy" id="1449976"/>
    <lineage>
        <taxon>Bacteria</taxon>
        <taxon>Bacillati</taxon>
        <taxon>Actinomycetota</taxon>
        <taxon>Actinomycetes</taxon>
        <taxon>Pseudonocardiales</taxon>
        <taxon>Pseudonocardiaceae</taxon>
        <taxon>Kutzneria</taxon>
    </lineage>
</organism>
<gene>
    <name evidence="1" type="ORF">KALB_3864</name>
</gene>
<reference evidence="1 2" key="1">
    <citation type="journal article" date="2014" name="BMC Genomics">
        <title>Complete genome sequence of producer of the glycopeptide antibiotic Aculeximycin Kutzneria albida DSM 43870T, a representative of minor genus of Pseudonocardiaceae.</title>
        <authorList>
            <person name="Rebets Y."/>
            <person name="Tokovenko B."/>
            <person name="Lushchyk I."/>
            <person name="Ruckert C."/>
            <person name="Zaburannyi N."/>
            <person name="Bechthold A."/>
            <person name="Kalinowski J."/>
            <person name="Luzhetskyy A."/>
        </authorList>
    </citation>
    <scope>NUCLEOTIDE SEQUENCE [LARGE SCALE GENOMIC DNA]</scope>
    <source>
        <strain evidence="1">DSM 43870</strain>
    </source>
</reference>
<evidence type="ECO:0000313" key="2">
    <source>
        <dbReference type="Proteomes" id="UP000019225"/>
    </source>
</evidence>
<dbReference type="AlphaFoldDB" id="W5W7W8"/>
<dbReference type="STRING" id="1449976.KALB_3864"/>
<dbReference type="RefSeq" id="WP_025357329.1">
    <property type="nucleotide sequence ID" value="NZ_CP007155.1"/>
</dbReference>
<dbReference type="OrthoDB" id="5193571at2"/>
<dbReference type="HOGENOM" id="CLU_818322_0_0_11"/>
<name>W5W7W8_9PSEU</name>
<evidence type="ECO:0000313" key="1">
    <source>
        <dbReference type="EMBL" id="AHH97228.1"/>
    </source>
</evidence>
<proteinExistence type="predicted"/>
<keyword evidence="2" id="KW-1185">Reference proteome</keyword>